<evidence type="ECO:0000259" key="1">
    <source>
        <dbReference type="Pfam" id="PF00534"/>
    </source>
</evidence>
<dbReference type="InterPro" id="IPR050194">
    <property type="entry name" value="Glycosyltransferase_grp1"/>
</dbReference>
<dbReference type="AlphaFoldDB" id="K2FAN3"/>
<dbReference type="Pfam" id="PF13439">
    <property type="entry name" value="Glyco_transf_4"/>
    <property type="match status" value="1"/>
</dbReference>
<organism evidence="3">
    <name type="scientific">uncultured bacterium</name>
    <name type="common">gcode 4</name>
    <dbReference type="NCBI Taxonomy" id="1234023"/>
    <lineage>
        <taxon>Bacteria</taxon>
        <taxon>environmental samples</taxon>
    </lineage>
</organism>
<dbReference type="CDD" id="cd03801">
    <property type="entry name" value="GT4_PimA-like"/>
    <property type="match status" value="1"/>
</dbReference>
<dbReference type="Pfam" id="PF00534">
    <property type="entry name" value="Glycos_transf_1"/>
    <property type="match status" value="1"/>
</dbReference>
<proteinExistence type="predicted"/>
<dbReference type="PANTHER" id="PTHR45947">
    <property type="entry name" value="SULFOQUINOVOSYL TRANSFERASE SQD2"/>
    <property type="match status" value="1"/>
</dbReference>
<reference evidence="3" key="1">
    <citation type="journal article" date="2012" name="Science">
        <title>Fermentation, hydrogen, and sulfur metabolism in multiple uncultivated bacterial phyla.</title>
        <authorList>
            <person name="Wrighton K.C."/>
            <person name="Thomas B.C."/>
            <person name="Sharon I."/>
            <person name="Miller C.S."/>
            <person name="Castelle C.J."/>
            <person name="VerBerkmoes N.C."/>
            <person name="Wilkins M.J."/>
            <person name="Hettich R.L."/>
            <person name="Lipton M.S."/>
            <person name="Williams K.H."/>
            <person name="Long P.E."/>
            <person name="Banfield J.F."/>
        </authorList>
    </citation>
    <scope>NUCLEOTIDE SEQUENCE [LARGE SCALE GENOMIC DNA]</scope>
</reference>
<evidence type="ECO:0000259" key="2">
    <source>
        <dbReference type="Pfam" id="PF13439"/>
    </source>
</evidence>
<comment type="caution">
    <text evidence="3">The sequence shown here is derived from an EMBL/GenBank/DDBJ whole genome shotgun (WGS) entry which is preliminary data.</text>
</comment>
<keyword evidence="3" id="KW-0808">Transferase</keyword>
<gene>
    <name evidence="3" type="ORF">ACD_3C00088G0017</name>
</gene>
<dbReference type="SUPFAM" id="SSF53756">
    <property type="entry name" value="UDP-Glycosyltransferase/glycogen phosphorylase"/>
    <property type="match status" value="1"/>
</dbReference>
<dbReference type="EMBL" id="AMFJ01000362">
    <property type="protein sequence ID" value="EKE28156.1"/>
    <property type="molecule type" value="Genomic_DNA"/>
</dbReference>
<name>K2FAN3_9BACT</name>
<dbReference type="InterPro" id="IPR028098">
    <property type="entry name" value="Glyco_trans_4-like_N"/>
</dbReference>
<feature type="domain" description="Glycosyl transferase family 1" evidence="1">
    <location>
        <begin position="174"/>
        <end position="335"/>
    </location>
</feature>
<accession>K2FAN3</accession>
<feature type="domain" description="Glycosyltransferase subfamily 4-like N-terminal" evidence="2">
    <location>
        <begin position="19"/>
        <end position="173"/>
    </location>
</feature>
<protein>
    <submittedName>
        <fullName evidence="3">Glycosyl transferase group 1</fullName>
    </submittedName>
</protein>
<dbReference type="InterPro" id="IPR001296">
    <property type="entry name" value="Glyco_trans_1"/>
</dbReference>
<dbReference type="GO" id="GO:0016757">
    <property type="term" value="F:glycosyltransferase activity"/>
    <property type="evidence" value="ECO:0007669"/>
    <property type="project" value="InterPro"/>
</dbReference>
<evidence type="ECO:0000313" key="3">
    <source>
        <dbReference type="EMBL" id="EKE28156.1"/>
    </source>
</evidence>
<sequence>MSKIAILHPHITIKWWAVKTLLEIAGHLKNVWDEVTFYTLDLNRNNCFPELSQGLSIKNLNAKWFNKIIWLIKLVFLLRKTDIVLAGNSPMHFVWVLAKIIHPSMKVAWFLQNIPVYYMDQNKWIFTSIKKFFEKIIIRYVDLILVNSSFIQDEVKKNFGKESEILYPSIDVDFFSNDHQSLEENNTLFTYSRLSKWKNVELAIKTYAELQKRYPGLKLLIWWDWEEKERLEELAQFFPDIQFLWEINQEEVKSYLQRCTVFLFTSTIDAFGLTILEAMSMEKSIVSLACWWAMELIWNWDNWYLARSEEEFIQYADELLSDPEKRQKMWEIWRKWAIEHFSLSSMYDRVDDLF</sequence>
<dbReference type="PANTHER" id="PTHR45947:SF3">
    <property type="entry name" value="SULFOQUINOVOSYL TRANSFERASE SQD2"/>
    <property type="match status" value="1"/>
</dbReference>
<dbReference type="Gene3D" id="3.40.50.2000">
    <property type="entry name" value="Glycogen Phosphorylase B"/>
    <property type="match status" value="2"/>
</dbReference>